<dbReference type="AlphaFoldDB" id="A0A6J4M866"/>
<proteinExistence type="predicted"/>
<reference evidence="3" key="1">
    <citation type="submission" date="2020-02" db="EMBL/GenBank/DDBJ databases">
        <authorList>
            <person name="Meier V. D."/>
        </authorList>
    </citation>
    <scope>NUCLEOTIDE SEQUENCE</scope>
    <source>
        <strain evidence="3">AVDCRST_MAG40</strain>
    </source>
</reference>
<dbReference type="Pfam" id="PF13340">
    <property type="entry name" value="DUF4096"/>
    <property type="match status" value="1"/>
</dbReference>
<accession>A0A6J4M866</accession>
<feature type="compositionally biased region" description="Low complexity" evidence="1">
    <location>
        <begin position="120"/>
        <end position="143"/>
    </location>
</feature>
<protein>
    <recommendedName>
        <fullName evidence="2">Insertion element IS402-like domain-containing protein</fullName>
    </recommendedName>
</protein>
<gene>
    <name evidence="3" type="ORF">AVDCRST_MAG40-2901</name>
</gene>
<dbReference type="PANTHER" id="PTHR30007">
    <property type="entry name" value="PHP DOMAIN PROTEIN"/>
    <property type="match status" value="1"/>
</dbReference>
<feature type="domain" description="Insertion element IS402-like" evidence="2">
    <location>
        <begin position="7"/>
        <end position="85"/>
    </location>
</feature>
<evidence type="ECO:0000256" key="1">
    <source>
        <dbReference type="SAM" id="MobiDB-lite"/>
    </source>
</evidence>
<sequence>MAYATDLTDAQFALVAPLLPAPPRLGRPRVTHPRRVLDAILYALRAGCAWRLLPREYPAATPPRWQTVYRYLRAWERDGTWQRVHEALRRAVRVAAGRPADPSVGIADSQSAKSTEKGGPAASTPRSASSAASATSWSTRSAC</sequence>
<dbReference type="EMBL" id="CADCTX010000798">
    <property type="protein sequence ID" value="CAA9351039.1"/>
    <property type="molecule type" value="Genomic_DNA"/>
</dbReference>
<feature type="region of interest" description="Disordered" evidence="1">
    <location>
        <begin position="97"/>
        <end position="143"/>
    </location>
</feature>
<evidence type="ECO:0000313" key="3">
    <source>
        <dbReference type="EMBL" id="CAA9351039.1"/>
    </source>
</evidence>
<dbReference type="InterPro" id="IPR025161">
    <property type="entry name" value="IS402-like_dom"/>
</dbReference>
<dbReference type="PANTHER" id="PTHR30007:SF0">
    <property type="entry name" value="TRANSPOSASE"/>
    <property type="match status" value="1"/>
</dbReference>
<name>A0A6J4M866_9BACT</name>
<organism evidence="3">
    <name type="scientific">uncultured Gemmatimonadaceae bacterium</name>
    <dbReference type="NCBI Taxonomy" id="246130"/>
    <lineage>
        <taxon>Bacteria</taxon>
        <taxon>Pseudomonadati</taxon>
        <taxon>Gemmatimonadota</taxon>
        <taxon>Gemmatimonadia</taxon>
        <taxon>Gemmatimonadales</taxon>
        <taxon>Gemmatimonadaceae</taxon>
        <taxon>environmental samples</taxon>
    </lineage>
</organism>
<evidence type="ECO:0000259" key="2">
    <source>
        <dbReference type="Pfam" id="PF13340"/>
    </source>
</evidence>